<gene>
    <name evidence="2" type="ORF">MCHLO_10692</name>
</gene>
<name>A0ABQ0LS07_MYCCL</name>
<dbReference type="Proteomes" id="UP000815677">
    <property type="component" value="Unassembled WGS sequence"/>
</dbReference>
<evidence type="ECO:0008006" key="4">
    <source>
        <dbReference type="Google" id="ProtNLM"/>
    </source>
</evidence>
<evidence type="ECO:0000256" key="1">
    <source>
        <dbReference type="SAM" id="MobiDB-lite"/>
    </source>
</evidence>
<protein>
    <recommendedName>
        <fullName evidence="4">GATA-type domain-containing protein</fullName>
    </recommendedName>
</protein>
<evidence type="ECO:0000313" key="2">
    <source>
        <dbReference type="EMBL" id="GAT53772.1"/>
    </source>
</evidence>
<accession>A0ABQ0LS07</accession>
<keyword evidence="3" id="KW-1185">Reference proteome</keyword>
<evidence type="ECO:0000313" key="3">
    <source>
        <dbReference type="Proteomes" id="UP000815677"/>
    </source>
</evidence>
<sequence>MSPSRPTLRSRAGAQFVALPAETMAASVDGGTRWVSLENDVNDGVNVKAPGPGCSERRAGSRWPPWSEECGQLEWTMMCRVWPLEEHNESASRRKTTKIRPRTLRQVSEKRPSGWLSTTRLSVSAEIVAVGPCSLEFGFNGRQQQMHPCSQLPSLKSRSLRSFEFIPERKHVCLSYGRDRGICFSVPFCRRIIDIDPLRADSVAYQAALPEHGTHVWAKGDQRKEFSTASSLLSRRSGHLQLPGPPRVLELLPMSRSSRSTGPRGAAGYGYDQYGRAQTPAQASSGYAEYTWPPPMSNDQYAQQRPQTAIGFRETSQASSTIGTQLALVVASHELTLCEDPRYLQHMPMRSHTPGPGAYQSYRPPPPIPVYATYPPPVPPVSKPLAQAGPGFHHGLYNASDMGTGSQSPQPVLDPAPARRITRREGNFIISTNDPSASGRAAPPDVCPTCLSPAPTTWRFGKVSERMVCQPCSLYERRNGIKRTPEHEAQKLLRATKNLNSGGGRR</sequence>
<proteinExistence type="predicted"/>
<feature type="region of interest" description="Disordered" evidence="1">
    <location>
        <begin position="280"/>
        <end position="308"/>
    </location>
</feature>
<organism evidence="2 3">
    <name type="scientific">Mycena chlorophos</name>
    <name type="common">Agaric fungus</name>
    <name type="synonym">Agaricus chlorophos</name>
    <dbReference type="NCBI Taxonomy" id="658473"/>
    <lineage>
        <taxon>Eukaryota</taxon>
        <taxon>Fungi</taxon>
        <taxon>Dikarya</taxon>
        <taxon>Basidiomycota</taxon>
        <taxon>Agaricomycotina</taxon>
        <taxon>Agaricomycetes</taxon>
        <taxon>Agaricomycetidae</taxon>
        <taxon>Agaricales</taxon>
        <taxon>Marasmiineae</taxon>
        <taxon>Mycenaceae</taxon>
        <taxon>Mycena</taxon>
    </lineage>
</organism>
<dbReference type="EMBL" id="DF848473">
    <property type="protein sequence ID" value="GAT53772.1"/>
    <property type="molecule type" value="Genomic_DNA"/>
</dbReference>
<feature type="compositionally biased region" description="Polar residues" evidence="1">
    <location>
        <begin position="297"/>
        <end position="307"/>
    </location>
</feature>
<feature type="region of interest" description="Disordered" evidence="1">
    <location>
        <begin position="253"/>
        <end position="272"/>
    </location>
</feature>
<dbReference type="InterPro" id="IPR013088">
    <property type="entry name" value="Znf_NHR/GATA"/>
</dbReference>
<reference evidence="2" key="1">
    <citation type="submission" date="2014-09" db="EMBL/GenBank/DDBJ databases">
        <title>Genome sequence of the luminous mushroom Mycena chlorophos for searching fungal bioluminescence genes.</title>
        <authorList>
            <person name="Tanaka Y."/>
            <person name="Kasuga D."/>
            <person name="Oba Y."/>
            <person name="Hase S."/>
            <person name="Sato K."/>
            <person name="Oba Y."/>
            <person name="Sakakibara Y."/>
        </authorList>
    </citation>
    <scope>NUCLEOTIDE SEQUENCE</scope>
</reference>
<dbReference type="Gene3D" id="3.30.50.10">
    <property type="entry name" value="Erythroid Transcription Factor GATA-1, subunit A"/>
    <property type="match status" value="1"/>
</dbReference>